<evidence type="ECO:0000313" key="1">
    <source>
        <dbReference type="EMBL" id="KAK9800294.1"/>
    </source>
</evidence>
<dbReference type="PANTHER" id="PTHR32046">
    <property type="entry name" value="G DOMAIN-CONTAINING PROTEIN"/>
    <property type="match status" value="1"/>
</dbReference>
<organism evidence="1 2">
    <name type="scientific">Symbiochloris irregularis</name>
    <dbReference type="NCBI Taxonomy" id="706552"/>
    <lineage>
        <taxon>Eukaryota</taxon>
        <taxon>Viridiplantae</taxon>
        <taxon>Chlorophyta</taxon>
        <taxon>core chlorophytes</taxon>
        <taxon>Trebouxiophyceae</taxon>
        <taxon>Trebouxiales</taxon>
        <taxon>Trebouxiaceae</taxon>
        <taxon>Symbiochloris</taxon>
    </lineage>
</organism>
<dbReference type="InterPro" id="IPR027417">
    <property type="entry name" value="P-loop_NTPase"/>
</dbReference>
<name>A0AAW1NVA4_9CHLO</name>
<comment type="caution">
    <text evidence="1">The sequence shown here is derived from an EMBL/GenBank/DDBJ whole genome shotgun (WGS) entry which is preliminary data.</text>
</comment>
<accession>A0AAW1NVA4</accession>
<proteinExistence type="predicted"/>
<gene>
    <name evidence="1" type="ORF">WJX73_005938</name>
</gene>
<dbReference type="AlphaFoldDB" id="A0AAW1NVA4"/>
<sequence length="150" mass="16333">MRNEVPGPTQMKVAVPIYWLAPTEIEGRYARENNVKNRGVSQSTACIPYVFSHTSKKGERVKIQVIDTPGLSDTRGGEQDEVITRLVLQACSEIDELHALAIVVNGSQARIDATLRNTFSRLANSLPTSVLNNSLAFLTNCDAGSMSVPC</sequence>
<keyword evidence="2" id="KW-1185">Reference proteome</keyword>
<dbReference type="Proteomes" id="UP001465755">
    <property type="component" value="Unassembled WGS sequence"/>
</dbReference>
<dbReference type="EMBL" id="JALJOQ010000083">
    <property type="protein sequence ID" value="KAK9800294.1"/>
    <property type="molecule type" value="Genomic_DNA"/>
</dbReference>
<protein>
    <recommendedName>
        <fullName evidence="3">G domain-containing protein</fullName>
    </recommendedName>
</protein>
<dbReference type="Gene3D" id="3.40.50.300">
    <property type="entry name" value="P-loop containing nucleotide triphosphate hydrolases"/>
    <property type="match status" value="1"/>
</dbReference>
<evidence type="ECO:0000313" key="2">
    <source>
        <dbReference type="Proteomes" id="UP001465755"/>
    </source>
</evidence>
<dbReference type="SUPFAM" id="SSF52540">
    <property type="entry name" value="P-loop containing nucleoside triphosphate hydrolases"/>
    <property type="match status" value="1"/>
</dbReference>
<dbReference type="PANTHER" id="PTHR32046:SF12">
    <property type="entry name" value="AIG1-TYPE G DOMAIN-CONTAINING PROTEIN"/>
    <property type="match status" value="1"/>
</dbReference>
<reference evidence="1 2" key="1">
    <citation type="journal article" date="2024" name="Nat. Commun.">
        <title>Phylogenomics reveals the evolutionary origins of lichenization in chlorophyte algae.</title>
        <authorList>
            <person name="Puginier C."/>
            <person name="Libourel C."/>
            <person name="Otte J."/>
            <person name="Skaloud P."/>
            <person name="Haon M."/>
            <person name="Grisel S."/>
            <person name="Petersen M."/>
            <person name="Berrin J.G."/>
            <person name="Delaux P.M."/>
            <person name="Dal Grande F."/>
            <person name="Keller J."/>
        </authorList>
    </citation>
    <scope>NUCLEOTIDE SEQUENCE [LARGE SCALE GENOMIC DNA]</scope>
    <source>
        <strain evidence="1 2">SAG 2036</strain>
    </source>
</reference>
<evidence type="ECO:0008006" key="3">
    <source>
        <dbReference type="Google" id="ProtNLM"/>
    </source>
</evidence>